<dbReference type="Gene3D" id="3.20.20.80">
    <property type="entry name" value="Glycosidases"/>
    <property type="match status" value="1"/>
</dbReference>
<gene>
    <name evidence="8" type="ORF">H9928_05795</name>
</gene>
<dbReference type="AlphaFoldDB" id="A0A948TMK9"/>
<accession>A0A948TMK9</accession>
<dbReference type="PANTHER" id="PTHR10030">
    <property type="entry name" value="ALPHA-L-FUCOSIDASE"/>
    <property type="match status" value="1"/>
</dbReference>
<dbReference type="GO" id="GO:0005764">
    <property type="term" value="C:lysosome"/>
    <property type="evidence" value="ECO:0007669"/>
    <property type="project" value="TreeGrafter"/>
</dbReference>
<dbReference type="GO" id="GO:0016139">
    <property type="term" value="P:glycoside catabolic process"/>
    <property type="evidence" value="ECO:0007669"/>
    <property type="project" value="TreeGrafter"/>
</dbReference>
<dbReference type="SUPFAM" id="SSF51445">
    <property type="entry name" value="(Trans)glycosidases"/>
    <property type="match status" value="1"/>
</dbReference>
<dbReference type="GO" id="GO:0004560">
    <property type="term" value="F:alpha-L-fucosidase activity"/>
    <property type="evidence" value="ECO:0007669"/>
    <property type="project" value="InterPro"/>
</dbReference>
<evidence type="ECO:0000259" key="7">
    <source>
        <dbReference type="Pfam" id="PF01120"/>
    </source>
</evidence>
<dbReference type="Proteomes" id="UP000784286">
    <property type="component" value="Unassembled WGS sequence"/>
</dbReference>
<comment type="similarity">
    <text evidence="1">Belongs to the glycosyl hydrolase 29 family.</text>
</comment>
<dbReference type="Pfam" id="PF01120">
    <property type="entry name" value="Alpha_L_fucos"/>
    <property type="match status" value="1"/>
</dbReference>
<sequence>MNKFWKISLLFLGCFLSVKAESSDREVPVPTRAQVVWQDAELVAVFHYDLHVFDTAKYVQTQNRITPISDVNIFNPEKLDTDQWIKAAREMGAKIAILTATHETGFALYQSDVNPYCLKAVRWRDGKGDIVRDFVRSCRKYGVLPGVYIGIRWNSFLGVHDFLMPQDGTDFQRNRQEFYNRMCEGMTRELMSRYGDLAIVWYDGGSHGPELGGPDILPVVEKYQKNIIFYHNTQRADIRWGGSETGTVPYPCWGTYPFPYSHAKNQDCIFKDNNRLLKTGDPEGKHYMPAMSDTPLRGYNGRHEWFWEPGDEAHIYPLEDLQRMYEQSVGHNSTLIIGLTPDNRGLLPDADVRRIREFGQWIKETYGMPLKAVSGKSDMLEMAFDEAQQITRIVLQEDIRQGERVRAYEIEGLTSDGWKVLASGTCIGHKRIERFDPVSLHALRLKILDSEKTPLIRTFAAYR</sequence>
<feature type="domain" description="Glycoside hydrolase family 29 N-terminal" evidence="7">
    <location>
        <begin position="72"/>
        <end position="364"/>
    </location>
</feature>
<protein>
    <recommendedName>
        <fullName evidence="2">alpha-L-fucosidase</fullName>
        <ecNumber evidence="2">3.2.1.51</ecNumber>
    </recommendedName>
</protein>
<dbReference type="SMART" id="SM00812">
    <property type="entry name" value="Alpha_L_fucos"/>
    <property type="match status" value="1"/>
</dbReference>
<evidence type="ECO:0000256" key="4">
    <source>
        <dbReference type="ARBA" id="ARBA00022801"/>
    </source>
</evidence>
<evidence type="ECO:0000256" key="1">
    <source>
        <dbReference type="ARBA" id="ARBA00007951"/>
    </source>
</evidence>
<comment type="caution">
    <text evidence="8">The sequence shown here is derived from an EMBL/GenBank/DDBJ whole genome shotgun (WGS) entry which is preliminary data.</text>
</comment>
<dbReference type="PANTHER" id="PTHR10030:SF37">
    <property type="entry name" value="ALPHA-L-FUCOSIDASE-RELATED"/>
    <property type="match status" value="1"/>
</dbReference>
<dbReference type="EC" id="3.2.1.51" evidence="2"/>
<feature type="chain" id="PRO_5037902514" description="alpha-L-fucosidase" evidence="6">
    <location>
        <begin position="21"/>
        <end position="463"/>
    </location>
</feature>
<dbReference type="GO" id="GO:0006004">
    <property type="term" value="P:fucose metabolic process"/>
    <property type="evidence" value="ECO:0007669"/>
    <property type="project" value="TreeGrafter"/>
</dbReference>
<evidence type="ECO:0000256" key="2">
    <source>
        <dbReference type="ARBA" id="ARBA00012662"/>
    </source>
</evidence>
<reference evidence="8" key="2">
    <citation type="submission" date="2021-04" db="EMBL/GenBank/DDBJ databases">
        <authorList>
            <person name="Gilroy R."/>
        </authorList>
    </citation>
    <scope>NUCLEOTIDE SEQUENCE</scope>
    <source>
        <strain evidence="8">8470</strain>
    </source>
</reference>
<evidence type="ECO:0000256" key="5">
    <source>
        <dbReference type="ARBA" id="ARBA00023295"/>
    </source>
</evidence>
<evidence type="ECO:0000256" key="6">
    <source>
        <dbReference type="SAM" id="SignalP"/>
    </source>
</evidence>
<name>A0A948TMK9_9BACT</name>
<evidence type="ECO:0000256" key="3">
    <source>
        <dbReference type="ARBA" id="ARBA00022729"/>
    </source>
</evidence>
<evidence type="ECO:0000313" key="9">
    <source>
        <dbReference type="Proteomes" id="UP000784286"/>
    </source>
</evidence>
<proteinExistence type="inferred from homology"/>
<evidence type="ECO:0000313" key="8">
    <source>
        <dbReference type="EMBL" id="MBU3856057.1"/>
    </source>
</evidence>
<organism evidence="8 9">
    <name type="scientific">Candidatus Phocaeicola excrementipullorum</name>
    <dbReference type="NCBI Taxonomy" id="2838731"/>
    <lineage>
        <taxon>Bacteria</taxon>
        <taxon>Pseudomonadati</taxon>
        <taxon>Bacteroidota</taxon>
        <taxon>Bacteroidia</taxon>
        <taxon>Bacteroidales</taxon>
        <taxon>Bacteroidaceae</taxon>
        <taxon>Phocaeicola</taxon>
    </lineage>
</organism>
<keyword evidence="4" id="KW-0378">Hydrolase</keyword>
<dbReference type="InterPro" id="IPR000933">
    <property type="entry name" value="Glyco_hydro_29"/>
</dbReference>
<dbReference type="InterPro" id="IPR057739">
    <property type="entry name" value="Glyco_hydro_29_N"/>
</dbReference>
<dbReference type="Gene3D" id="2.60.120.260">
    <property type="entry name" value="Galactose-binding domain-like"/>
    <property type="match status" value="1"/>
</dbReference>
<feature type="signal peptide" evidence="6">
    <location>
        <begin position="1"/>
        <end position="20"/>
    </location>
</feature>
<dbReference type="EMBL" id="JAHLFJ010000053">
    <property type="protein sequence ID" value="MBU3856057.1"/>
    <property type="molecule type" value="Genomic_DNA"/>
</dbReference>
<keyword evidence="3 6" id="KW-0732">Signal</keyword>
<keyword evidence="5" id="KW-0326">Glycosidase</keyword>
<reference evidence="8" key="1">
    <citation type="journal article" date="2021" name="PeerJ">
        <title>Extensive microbial diversity within the chicken gut microbiome revealed by metagenomics and culture.</title>
        <authorList>
            <person name="Gilroy R."/>
            <person name="Ravi A."/>
            <person name="Getino M."/>
            <person name="Pursley I."/>
            <person name="Horton D.L."/>
            <person name="Alikhan N.F."/>
            <person name="Baker D."/>
            <person name="Gharbi K."/>
            <person name="Hall N."/>
            <person name="Watson M."/>
            <person name="Adriaenssens E.M."/>
            <person name="Foster-Nyarko E."/>
            <person name="Jarju S."/>
            <person name="Secka A."/>
            <person name="Antonio M."/>
            <person name="Oren A."/>
            <person name="Chaudhuri R.R."/>
            <person name="La Ragione R."/>
            <person name="Hildebrand F."/>
            <person name="Pallen M.J."/>
        </authorList>
    </citation>
    <scope>NUCLEOTIDE SEQUENCE</scope>
    <source>
        <strain evidence="8">8470</strain>
    </source>
</reference>
<dbReference type="InterPro" id="IPR017853">
    <property type="entry name" value="GH"/>
</dbReference>